<keyword evidence="4" id="KW-0238">DNA-binding</keyword>
<feature type="domain" description="DNA-binding protein H-NS-like C-terminal" evidence="6">
    <location>
        <begin position="69"/>
        <end position="114"/>
    </location>
</feature>
<reference evidence="8" key="1">
    <citation type="submission" date="2024-04" db="EMBL/GenBank/DDBJ databases">
        <title>Phylogenomic analyses of a clade within the roseobacter group suggest taxonomic reassignments of species of the genera Aestuariivita, Citreicella, Loktanella, Nautella, Pelagibaca, Ruegeria, Thalassobius, Thiobacimonas and Tropicibacter, and the proposal o.</title>
        <authorList>
            <person name="Jeon C.O."/>
        </authorList>
    </citation>
    <scope>NUCLEOTIDE SEQUENCE [LARGE SCALE GENOMIC DNA]</scope>
    <source>
        <strain evidence="8">BS5-3</strain>
        <plasmid evidence="8">pBS5-3-1</plasmid>
    </source>
</reference>
<geneLocation type="plasmid" evidence="7 8">
    <name>pBS5-3-1</name>
</geneLocation>
<evidence type="ECO:0000256" key="5">
    <source>
        <dbReference type="SAM" id="MobiDB-lite"/>
    </source>
</evidence>
<gene>
    <name evidence="7" type="ORF">AABB29_20250</name>
</gene>
<evidence type="ECO:0000256" key="4">
    <source>
        <dbReference type="ARBA" id="ARBA00023125"/>
    </source>
</evidence>
<dbReference type="RefSeq" id="WP_341369124.1">
    <property type="nucleotide sequence ID" value="NZ_CP150952.2"/>
</dbReference>
<evidence type="ECO:0000256" key="1">
    <source>
        <dbReference type="ARBA" id="ARBA00004453"/>
    </source>
</evidence>
<keyword evidence="8" id="KW-1185">Reference proteome</keyword>
<dbReference type="EMBL" id="CP150952">
    <property type="protein sequence ID" value="WZC51028.1"/>
    <property type="molecule type" value="Genomic_DNA"/>
</dbReference>
<protein>
    <submittedName>
        <fullName evidence="7">H-NS histone family protein</fullName>
    </submittedName>
</protein>
<dbReference type="PANTHER" id="PTHR38097">
    <property type="match status" value="1"/>
</dbReference>
<dbReference type="SMART" id="SM00528">
    <property type="entry name" value="HNS"/>
    <property type="match status" value="1"/>
</dbReference>
<name>A0ABZ2V9M6_9RHOB</name>
<evidence type="ECO:0000256" key="2">
    <source>
        <dbReference type="ARBA" id="ARBA00010610"/>
    </source>
</evidence>
<comment type="similarity">
    <text evidence="2">Belongs to the histone-like protein H-NS family.</text>
</comment>
<evidence type="ECO:0000256" key="3">
    <source>
        <dbReference type="ARBA" id="ARBA00022490"/>
    </source>
</evidence>
<dbReference type="PANTHER" id="PTHR38097:SF2">
    <property type="entry name" value="DNA-BINDING PROTEIN STPA"/>
    <property type="match status" value="1"/>
</dbReference>
<sequence>MALVDLKGKSKRELKALLKNIESEIVHRRKQEFREAKRVVGDIAKKHGFTLQQLLADAPAPVKRKKRQSAPRPPKPPKYQDPRSPEKAWSGFGRPPAWFKEHLANGKTPEDLLIT</sequence>
<dbReference type="InterPro" id="IPR027444">
    <property type="entry name" value="H-NS_C_dom"/>
</dbReference>
<evidence type="ECO:0000313" key="8">
    <source>
        <dbReference type="Proteomes" id="UP001440612"/>
    </source>
</evidence>
<organism evidence="7 8">
    <name type="scientific">Yoonia phaeophyticola</name>
    <dbReference type="NCBI Taxonomy" id="3137369"/>
    <lineage>
        <taxon>Bacteria</taxon>
        <taxon>Pseudomonadati</taxon>
        <taxon>Pseudomonadota</taxon>
        <taxon>Alphaproteobacteria</taxon>
        <taxon>Rhodobacterales</taxon>
        <taxon>Paracoccaceae</taxon>
        <taxon>Yoonia</taxon>
    </lineage>
</organism>
<keyword evidence="3" id="KW-0963">Cytoplasm</keyword>
<feature type="region of interest" description="Disordered" evidence="5">
    <location>
        <begin position="54"/>
        <end position="93"/>
    </location>
</feature>
<dbReference type="InterPro" id="IPR037150">
    <property type="entry name" value="H-NS_C_dom_sf"/>
</dbReference>
<accession>A0ABZ2V9M6</accession>
<keyword evidence="7" id="KW-0614">Plasmid</keyword>
<comment type="subcellular location">
    <subcellularLocation>
        <location evidence="1">Cytoplasm</location>
        <location evidence="1">Nucleoid</location>
    </subcellularLocation>
</comment>
<evidence type="ECO:0000313" key="7">
    <source>
        <dbReference type="EMBL" id="WZC51028.1"/>
    </source>
</evidence>
<proteinExistence type="inferred from homology"/>
<evidence type="ECO:0000259" key="6">
    <source>
        <dbReference type="SMART" id="SM00528"/>
    </source>
</evidence>
<dbReference type="Gene3D" id="4.10.430.10">
    <property type="entry name" value="Histone-like protein H-NS, C-terminal domain"/>
    <property type="match status" value="1"/>
</dbReference>
<dbReference type="Pfam" id="PF00816">
    <property type="entry name" value="Histone_HNS"/>
    <property type="match status" value="1"/>
</dbReference>
<dbReference type="Proteomes" id="UP001440612">
    <property type="component" value="Plasmid pBS5-3-1"/>
</dbReference>
<dbReference type="SUPFAM" id="SSF81273">
    <property type="entry name" value="H-NS histone-like proteins"/>
    <property type="match status" value="1"/>
</dbReference>